<evidence type="ECO:0000313" key="2">
    <source>
        <dbReference type="EMBL" id="GGM04522.1"/>
    </source>
</evidence>
<organism evidence="2 3">
    <name type="scientific">Deinococcus aerophilus</name>
    <dbReference type="NCBI Taxonomy" id="522488"/>
    <lineage>
        <taxon>Bacteria</taxon>
        <taxon>Thermotogati</taxon>
        <taxon>Deinococcota</taxon>
        <taxon>Deinococci</taxon>
        <taxon>Deinococcales</taxon>
        <taxon>Deinococcaceae</taxon>
        <taxon>Deinococcus</taxon>
    </lineage>
</organism>
<gene>
    <name evidence="2" type="ORF">GCM10010841_11130</name>
</gene>
<evidence type="ECO:0000256" key="1">
    <source>
        <dbReference type="SAM" id="MobiDB-lite"/>
    </source>
</evidence>
<feature type="region of interest" description="Disordered" evidence="1">
    <location>
        <begin position="1"/>
        <end position="109"/>
    </location>
</feature>
<dbReference type="RefSeq" id="WP_188902221.1">
    <property type="nucleotide sequence ID" value="NZ_BMOM01000006.1"/>
</dbReference>
<comment type="caution">
    <text evidence="2">The sequence shown here is derived from an EMBL/GenBank/DDBJ whole genome shotgun (WGS) entry which is preliminary data.</text>
</comment>
<reference evidence="3" key="1">
    <citation type="journal article" date="2019" name="Int. J. Syst. Evol. Microbiol.">
        <title>The Global Catalogue of Microorganisms (GCM) 10K type strain sequencing project: providing services to taxonomists for standard genome sequencing and annotation.</title>
        <authorList>
            <consortium name="The Broad Institute Genomics Platform"/>
            <consortium name="The Broad Institute Genome Sequencing Center for Infectious Disease"/>
            <person name="Wu L."/>
            <person name="Ma J."/>
        </authorList>
    </citation>
    <scope>NUCLEOTIDE SEQUENCE [LARGE SCALE GENOMIC DNA]</scope>
    <source>
        <strain evidence="3">JCM 15443</strain>
    </source>
</reference>
<proteinExistence type="predicted"/>
<sequence length="109" mass="11285">MAQGKPQGEAQDNVPQTAVQTNDNWQTGTLKDPSDGEKQEYWAQEGDGQAGAGRTTSQAQQVASTLDPRPETQGGDAINPPSFGGMKDGLPASGAAADPQKTVDGDEKT</sequence>
<protein>
    <submittedName>
        <fullName evidence="2">Uncharacterized protein</fullName>
    </submittedName>
</protein>
<keyword evidence="3" id="KW-1185">Reference proteome</keyword>
<evidence type="ECO:0000313" key="3">
    <source>
        <dbReference type="Proteomes" id="UP000661918"/>
    </source>
</evidence>
<name>A0ABQ2GP67_9DEIO</name>
<accession>A0ABQ2GP67</accession>
<feature type="compositionally biased region" description="Polar residues" evidence="1">
    <location>
        <begin position="13"/>
        <end position="29"/>
    </location>
</feature>
<dbReference type="Proteomes" id="UP000661918">
    <property type="component" value="Unassembled WGS sequence"/>
</dbReference>
<dbReference type="EMBL" id="BMOM01000006">
    <property type="protein sequence ID" value="GGM04522.1"/>
    <property type="molecule type" value="Genomic_DNA"/>
</dbReference>
<feature type="compositionally biased region" description="Polar residues" evidence="1">
    <location>
        <begin position="54"/>
        <end position="64"/>
    </location>
</feature>